<organism evidence="1 2">
    <name type="scientific">Rhododendron molle</name>
    <name type="common">Chinese azalea</name>
    <name type="synonym">Azalea mollis</name>
    <dbReference type="NCBI Taxonomy" id="49168"/>
    <lineage>
        <taxon>Eukaryota</taxon>
        <taxon>Viridiplantae</taxon>
        <taxon>Streptophyta</taxon>
        <taxon>Embryophyta</taxon>
        <taxon>Tracheophyta</taxon>
        <taxon>Spermatophyta</taxon>
        <taxon>Magnoliopsida</taxon>
        <taxon>eudicotyledons</taxon>
        <taxon>Gunneridae</taxon>
        <taxon>Pentapetalae</taxon>
        <taxon>asterids</taxon>
        <taxon>Ericales</taxon>
        <taxon>Ericaceae</taxon>
        <taxon>Ericoideae</taxon>
        <taxon>Rhodoreae</taxon>
        <taxon>Rhododendron</taxon>
    </lineage>
</organism>
<evidence type="ECO:0000313" key="2">
    <source>
        <dbReference type="Proteomes" id="UP001062846"/>
    </source>
</evidence>
<evidence type="ECO:0000313" key="1">
    <source>
        <dbReference type="EMBL" id="KAI8548559.1"/>
    </source>
</evidence>
<dbReference type="Proteomes" id="UP001062846">
    <property type="component" value="Chromosome 7"/>
</dbReference>
<reference evidence="1" key="1">
    <citation type="submission" date="2022-02" db="EMBL/GenBank/DDBJ databases">
        <title>Plant Genome Project.</title>
        <authorList>
            <person name="Zhang R.-G."/>
        </authorList>
    </citation>
    <scope>NUCLEOTIDE SEQUENCE</scope>
    <source>
        <strain evidence="1">AT1</strain>
    </source>
</reference>
<proteinExistence type="predicted"/>
<name>A0ACC0N6V6_RHOML</name>
<comment type="caution">
    <text evidence="1">The sequence shown here is derived from an EMBL/GenBank/DDBJ whole genome shotgun (WGS) entry which is preliminary data.</text>
</comment>
<gene>
    <name evidence="1" type="ORF">RHMOL_Rhmol07G0281700</name>
</gene>
<protein>
    <submittedName>
        <fullName evidence="1">Uncharacterized protein</fullName>
    </submittedName>
</protein>
<dbReference type="EMBL" id="CM046394">
    <property type="protein sequence ID" value="KAI8548559.1"/>
    <property type="molecule type" value="Genomic_DNA"/>
</dbReference>
<sequence length="113" mass="13008">MANLIGIGKLFDEVLQKIVDEISDVKLLFMTYLVLSRFTKVCVTLPCFQRDFRALTTHIRCLAMEVYEELLESIIDKAVRLYTIPTIMCLSTYLLLISHFLSAIRFVSKLGKN</sequence>
<keyword evidence="2" id="KW-1185">Reference proteome</keyword>
<accession>A0ACC0N6V6</accession>